<evidence type="ECO:0000313" key="3">
    <source>
        <dbReference type="Proteomes" id="UP000041254"/>
    </source>
</evidence>
<sequence>MSLKDYEAGKEVLKEVKGGKRRKEPRFIDLEGIIHPDVYEIHIGGFGPQDMASHKKPMDEVVYPYESIIFTNANDMDKVEGHHSGRDYGGDARLRGRGDVLSRGGGRLNVHR</sequence>
<proteinExistence type="predicted"/>
<dbReference type="AlphaFoldDB" id="A0A0G4GN41"/>
<evidence type="ECO:0000313" key="2">
    <source>
        <dbReference type="EMBL" id="CEM31617.1"/>
    </source>
</evidence>
<organism evidence="2 3">
    <name type="scientific">Vitrella brassicaformis (strain CCMP3155)</name>
    <dbReference type="NCBI Taxonomy" id="1169540"/>
    <lineage>
        <taxon>Eukaryota</taxon>
        <taxon>Sar</taxon>
        <taxon>Alveolata</taxon>
        <taxon>Colpodellida</taxon>
        <taxon>Vitrellaceae</taxon>
        <taxon>Vitrella</taxon>
    </lineage>
</organism>
<feature type="compositionally biased region" description="Gly residues" evidence="1">
    <location>
        <begin position="103"/>
        <end position="112"/>
    </location>
</feature>
<dbReference type="Proteomes" id="UP000041254">
    <property type="component" value="Unassembled WGS sequence"/>
</dbReference>
<dbReference type="InParanoid" id="A0A0G4GN41"/>
<evidence type="ECO:0000256" key="1">
    <source>
        <dbReference type="SAM" id="MobiDB-lite"/>
    </source>
</evidence>
<name>A0A0G4GN41_VITBC</name>
<dbReference type="PhylomeDB" id="A0A0G4GN41"/>
<gene>
    <name evidence="2" type="ORF">Vbra_4558</name>
</gene>
<keyword evidence="3" id="KW-1185">Reference proteome</keyword>
<dbReference type="VEuPathDB" id="CryptoDB:Vbra_4558"/>
<feature type="compositionally biased region" description="Basic and acidic residues" evidence="1">
    <location>
        <begin position="81"/>
        <end position="100"/>
    </location>
</feature>
<accession>A0A0G4GN41</accession>
<dbReference type="EMBL" id="CDMY01000730">
    <property type="protein sequence ID" value="CEM31617.1"/>
    <property type="molecule type" value="Genomic_DNA"/>
</dbReference>
<reference evidence="2 3" key="1">
    <citation type="submission" date="2014-11" db="EMBL/GenBank/DDBJ databases">
        <authorList>
            <person name="Zhu J."/>
            <person name="Qi W."/>
            <person name="Song R."/>
        </authorList>
    </citation>
    <scope>NUCLEOTIDE SEQUENCE [LARGE SCALE GENOMIC DNA]</scope>
</reference>
<feature type="region of interest" description="Disordered" evidence="1">
    <location>
        <begin position="81"/>
        <end position="112"/>
    </location>
</feature>
<protein>
    <submittedName>
        <fullName evidence="2">Uncharacterized protein</fullName>
    </submittedName>
</protein>